<feature type="region of interest" description="Disordered" evidence="1">
    <location>
        <begin position="59"/>
        <end position="84"/>
    </location>
</feature>
<name>A0A2S8FG79_9BACT</name>
<accession>A0A2S8FG79</accession>
<reference evidence="2 3" key="1">
    <citation type="submission" date="2018-02" db="EMBL/GenBank/DDBJ databases">
        <title>Comparative genomes isolates from brazilian mangrove.</title>
        <authorList>
            <person name="Araujo J.E."/>
            <person name="Taketani R.G."/>
            <person name="Silva M.C.P."/>
            <person name="Loureco M.V."/>
            <person name="Andreote F.D."/>
        </authorList>
    </citation>
    <scope>NUCLEOTIDE SEQUENCE [LARGE SCALE GENOMIC DNA]</scope>
    <source>
        <strain evidence="2 3">HEX-2 MGV</strain>
    </source>
</reference>
<dbReference type="Proteomes" id="UP000240009">
    <property type="component" value="Unassembled WGS sequence"/>
</dbReference>
<comment type="caution">
    <text evidence="2">The sequence shown here is derived from an EMBL/GenBank/DDBJ whole genome shotgun (WGS) entry which is preliminary data.</text>
</comment>
<feature type="region of interest" description="Disordered" evidence="1">
    <location>
        <begin position="272"/>
        <end position="320"/>
    </location>
</feature>
<evidence type="ECO:0000256" key="1">
    <source>
        <dbReference type="SAM" id="MobiDB-lite"/>
    </source>
</evidence>
<evidence type="ECO:0000313" key="3">
    <source>
        <dbReference type="Proteomes" id="UP000240009"/>
    </source>
</evidence>
<dbReference type="EMBL" id="PUIA01000037">
    <property type="protein sequence ID" value="PQO31173.1"/>
    <property type="molecule type" value="Genomic_DNA"/>
</dbReference>
<dbReference type="AlphaFoldDB" id="A0A2S8FG79"/>
<dbReference type="PROSITE" id="PS51257">
    <property type="entry name" value="PROKAR_LIPOPROTEIN"/>
    <property type="match status" value="1"/>
</dbReference>
<sequence length="320" mass="35194">MTIRFAMLAFVLLGLTSGCRTTDPSVQLLESELRYLEDKVYALQDVVHQKDSQIASVRRENESLRKQLGLPEGTKTTSQPESLPAPFANATRITSRPDSDSLTSPVIELGESSNLPELESVAPGPELLDGPLLQQFDPGAEAVVDRVVTQMQLNPKLTGGYNEDNQPGDDGIMVVIEPQNEAGQYVDSPGPVSVVLLDPAYSGKEAFVARWDFDTTDSAKYLKRTLLGKGVHLKLPWTEGKPKHESLQLHVRYSTEQGEVLQQKKDIQVDLRGNDSARWTPATVPLPASRTASRPDASSDDAQEGEQPGLLKKPLWRPFR</sequence>
<proteinExistence type="predicted"/>
<gene>
    <name evidence="2" type="ORF">C5Y96_12540</name>
</gene>
<evidence type="ECO:0000313" key="2">
    <source>
        <dbReference type="EMBL" id="PQO31173.1"/>
    </source>
</evidence>
<protein>
    <submittedName>
        <fullName evidence="2">Uncharacterized protein</fullName>
    </submittedName>
</protein>
<organism evidence="2 3">
    <name type="scientific">Blastopirellula marina</name>
    <dbReference type="NCBI Taxonomy" id="124"/>
    <lineage>
        <taxon>Bacteria</taxon>
        <taxon>Pseudomonadati</taxon>
        <taxon>Planctomycetota</taxon>
        <taxon>Planctomycetia</taxon>
        <taxon>Pirellulales</taxon>
        <taxon>Pirellulaceae</taxon>
        <taxon>Blastopirellula</taxon>
    </lineage>
</organism>